<name>A0A0F7L5G5_9VIRU</name>
<sequence length="56" mass="6488">MKDARCPKCGAFMHGQERVGNVLLNVCEKCKHSMLWVLSEEGLDMRLREEADFEDM</sequence>
<dbReference type="EMBL" id="KR029586">
    <property type="protein sequence ID" value="AKH46773.1"/>
    <property type="molecule type" value="Genomic_DNA"/>
</dbReference>
<organism evidence="1">
    <name type="scientific">uncultured marine virus</name>
    <dbReference type="NCBI Taxonomy" id="186617"/>
    <lineage>
        <taxon>Viruses</taxon>
        <taxon>environmental samples</taxon>
    </lineage>
</organism>
<reference evidence="1" key="1">
    <citation type="journal article" date="2015" name="Front. Microbiol.">
        <title>Combining genomic sequencing methods to explore viral diversity and reveal potential virus-host interactions.</title>
        <authorList>
            <person name="Chow C.E."/>
            <person name="Winget D.M."/>
            <person name="White R.A.III."/>
            <person name="Hallam S.J."/>
            <person name="Suttle C.A."/>
        </authorList>
    </citation>
    <scope>NUCLEOTIDE SEQUENCE</scope>
    <source>
        <strain evidence="1">Anoxic2_2</strain>
    </source>
</reference>
<accession>A0A0F7L5G5</accession>
<protein>
    <submittedName>
        <fullName evidence="1">Uncharacterized protein</fullName>
    </submittedName>
</protein>
<proteinExistence type="predicted"/>
<evidence type="ECO:0000313" key="1">
    <source>
        <dbReference type="EMBL" id="AKH46773.1"/>
    </source>
</evidence>
<reference evidence="1" key="2">
    <citation type="submission" date="2015-03" db="EMBL/GenBank/DDBJ databases">
        <authorList>
            <person name="Chow C.-E.T."/>
            <person name="Winget D.M."/>
            <person name="White R.A.III."/>
            <person name="Hallam S.J."/>
            <person name="Suttle C.A."/>
        </authorList>
    </citation>
    <scope>NUCLEOTIDE SEQUENCE</scope>
    <source>
        <strain evidence="1">Anoxic2_2</strain>
    </source>
</reference>